<protein>
    <recommendedName>
        <fullName evidence="4">Nucleotidyltransferase</fullName>
    </recommendedName>
</protein>
<sequence>MNELARSLVPQNVLLRKSEIYSILDEICQDLELTTAQMQAAKASYEAVADWLSSSDNPVLQHIDVYPHGSAGLGTSVKPLGREDFDVDVICLVFRFASVRPPAELKKIVGDRLRENARYAAMLEEKKRCWRLNYAREFHLDVSPTIVNPSCNNGGELVPDKSLSEFKPTNPKGYRALFEKRALMRPRLKVQKAIASDRQANIEPFPVQMRVKGILRRTVQLLKRHRDIYFFDIEADIAPISIVITTLAAQAYECCVNTFTFDSELDVVIATIRMMPHFIDRPFVNGQRMYVVANETTIGENFAERWNKEPARATAFYAWHAKALADFENLAELEGLDRITKKLGDSYGKTVVARVMDARTEQISGARAAQKLFVAPMVGLTLTNSAAATAVPKNTYFGD</sequence>
<keyword evidence="1" id="KW-0051">Antiviral defense</keyword>
<dbReference type="CDD" id="cd05400">
    <property type="entry name" value="NT_2-5OAS_ClassI-CCAase"/>
    <property type="match status" value="1"/>
</dbReference>
<dbReference type="GO" id="GO:0016779">
    <property type="term" value="F:nucleotidyltransferase activity"/>
    <property type="evidence" value="ECO:0007669"/>
    <property type="project" value="InterPro"/>
</dbReference>
<evidence type="ECO:0000313" key="3">
    <source>
        <dbReference type="Proteomes" id="UP000198588"/>
    </source>
</evidence>
<dbReference type="Proteomes" id="UP000198588">
    <property type="component" value="Unassembled WGS sequence"/>
</dbReference>
<dbReference type="RefSeq" id="WP_038655345.1">
    <property type="nucleotide sequence ID" value="NZ_FMXM01000066.1"/>
</dbReference>
<evidence type="ECO:0000256" key="1">
    <source>
        <dbReference type="ARBA" id="ARBA00023118"/>
    </source>
</evidence>
<dbReference type="GO" id="GO:0051607">
    <property type="term" value="P:defense response to virus"/>
    <property type="evidence" value="ECO:0007669"/>
    <property type="project" value="UniProtKB-KW"/>
</dbReference>
<dbReference type="Pfam" id="PF18144">
    <property type="entry name" value="SMODS"/>
    <property type="match status" value="1"/>
</dbReference>
<evidence type="ECO:0000313" key="2">
    <source>
        <dbReference type="EMBL" id="SDA99871.1"/>
    </source>
</evidence>
<proteinExistence type="predicted"/>
<evidence type="ECO:0008006" key="4">
    <source>
        <dbReference type="Google" id="ProtNLM"/>
    </source>
</evidence>
<accession>A0A1G5ZYT2</accession>
<dbReference type="InterPro" id="IPR006116">
    <property type="entry name" value="NT_2-5OAS_ClassI-CCAase"/>
</dbReference>
<dbReference type="EMBL" id="FMXM01000066">
    <property type="protein sequence ID" value="SDA99871.1"/>
    <property type="molecule type" value="Genomic_DNA"/>
</dbReference>
<dbReference type="OrthoDB" id="1118920at2"/>
<dbReference type="AlphaFoldDB" id="A0A1G5ZYT2"/>
<name>A0A1G5ZYT2_9HYPH</name>
<reference evidence="2 3" key="1">
    <citation type="submission" date="2016-10" db="EMBL/GenBank/DDBJ databases">
        <authorList>
            <person name="de Groot N.N."/>
        </authorList>
    </citation>
    <scope>NUCLEOTIDE SEQUENCE [LARGE SCALE GENOMIC DNA]</scope>
    <source>
        <strain evidence="2 3">CGMCC 1.12097</strain>
    </source>
</reference>
<dbReference type="STRING" id="1165689.SAMN02927914_06762"/>
<gene>
    <name evidence="2" type="ORF">SAMN02927914_06762</name>
</gene>
<organism evidence="2 3">
    <name type="scientific">Mesorhizobium qingshengii</name>
    <dbReference type="NCBI Taxonomy" id="1165689"/>
    <lineage>
        <taxon>Bacteria</taxon>
        <taxon>Pseudomonadati</taxon>
        <taxon>Pseudomonadota</taxon>
        <taxon>Alphaproteobacteria</taxon>
        <taxon>Hyphomicrobiales</taxon>
        <taxon>Phyllobacteriaceae</taxon>
        <taxon>Mesorhizobium</taxon>
    </lineage>
</organism>